<evidence type="ECO:0000256" key="4">
    <source>
        <dbReference type="ARBA" id="ARBA00022603"/>
    </source>
</evidence>
<dbReference type="InterPro" id="IPR013216">
    <property type="entry name" value="Methyltransf_11"/>
</dbReference>
<evidence type="ECO:0000256" key="1">
    <source>
        <dbReference type="ARBA" id="ARBA00000852"/>
    </source>
</evidence>
<evidence type="ECO:0000256" key="8">
    <source>
        <dbReference type="HAMAP-Rule" id="MF_00835"/>
    </source>
</evidence>
<dbReference type="GO" id="GO:0010340">
    <property type="term" value="F:carboxyl-O-methyltransferase activity"/>
    <property type="evidence" value="ECO:0007669"/>
    <property type="project" value="UniProtKB-UniRule"/>
</dbReference>
<dbReference type="NCBIfam" id="TIGR02072">
    <property type="entry name" value="BioC"/>
    <property type="match status" value="1"/>
</dbReference>
<accession>A0A0H4IYB6</accession>
<evidence type="ECO:0000256" key="3">
    <source>
        <dbReference type="ARBA" id="ARBA00012327"/>
    </source>
</evidence>
<feature type="domain" description="Methyltransferase type 11" evidence="9">
    <location>
        <begin position="46"/>
        <end position="148"/>
    </location>
</feature>
<evidence type="ECO:0000259" key="9">
    <source>
        <dbReference type="Pfam" id="PF08241"/>
    </source>
</evidence>
<keyword evidence="6 8" id="KW-0949">S-adenosyl-L-methionine</keyword>
<name>A0A0H4IYB6_9PROT</name>
<proteinExistence type="inferred from homology"/>
<organism evidence="10 11">
    <name type="scientific">Methylophilales bacterium MBRS-H7</name>
    <dbReference type="NCBI Taxonomy" id="1623450"/>
    <lineage>
        <taxon>Bacteria</taxon>
        <taxon>Pseudomonadati</taxon>
        <taxon>Pseudomonadota</taxon>
        <taxon>Betaproteobacteria</taxon>
        <taxon>Nitrosomonadales</taxon>
        <taxon>OM43 clade</taxon>
    </lineage>
</organism>
<keyword evidence="4 8" id="KW-0489">Methyltransferase</keyword>
<keyword evidence="5 8" id="KW-0808">Transferase</keyword>
<dbReference type="PANTHER" id="PTHR13090">
    <property type="entry name" value="ARGININE-HYDROXYLASE NDUFAF5, MITOCHONDRIAL"/>
    <property type="match status" value="1"/>
</dbReference>
<dbReference type="InterPro" id="IPR011814">
    <property type="entry name" value="BioC"/>
</dbReference>
<dbReference type="HAMAP" id="MF_00835">
    <property type="entry name" value="BioC"/>
    <property type="match status" value="1"/>
</dbReference>
<dbReference type="InterPro" id="IPR029063">
    <property type="entry name" value="SAM-dependent_MTases_sf"/>
</dbReference>
<dbReference type="InterPro" id="IPR050602">
    <property type="entry name" value="Malonyl-ACP_OMT"/>
</dbReference>
<evidence type="ECO:0000256" key="2">
    <source>
        <dbReference type="ARBA" id="ARBA00004746"/>
    </source>
</evidence>
<dbReference type="EC" id="2.1.1.197" evidence="3 8"/>
<comment type="pathway">
    <text evidence="2 8">Cofactor biosynthesis; biotin biosynthesis.</text>
</comment>
<dbReference type="AlphaFoldDB" id="A0A0H4IYB6"/>
<comment type="function">
    <text evidence="8">Converts the free carboxyl group of a malonyl-thioester to its methyl ester by transfer of a methyl group from S-adenosyl-L-methionine (SAM). It allows to synthesize pimeloyl-ACP via the fatty acid synthetic pathway.</text>
</comment>
<reference evidence="10 11" key="1">
    <citation type="submission" date="2015-03" db="EMBL/GenBank/DDBJ databases">
        <title>Comparative analysis of the OM43 clade including a novel species from Red Sea uncovers genomic and metabolic diversity among marine methylotrophs.</title>
        <authorList>
            <person name="Jimenez-Infante F."/>
            <person name="Ngugi D.K."/>
            <person name="Vinu M."/>
            <person name="Alam I."/>
            <person name="Kamau A."/>
            <person name="Blom J."/>
            <person name="Bajic V.B."/>
            <person name="Stingl U."/>
        </authorList>
    </citation>
    <scope>NUCLEOTIDE SEQUENCE [LARGE SCALE GENOMIC DNA]</scope>
    <source>
        <strain evidence="10 11">MBRSH7</strain>
    </source>
</reference>
<dbReference type="GO" id="GO:0008757">
    <property type="term" value="F:S-adenosylmethionine-dependent methyltransferase activity"/>
    <property type="evidence" value="ECO:0007669"/>
    <property type="project" value="InterPro"/>
</dbReference>
<evidence type="ECO:0000256" key="7">
    <source>
        <dbReference type="ARBA" id="ARBA00022756"/>
    </source>
</evidence>
<dbReference type="EMBL" id="CP011002">
    <property type="protein sequence ID" value="AKO65504.1"/>
    <property type="molecule type" value="Genomic_DNA"/>
</dbReference>
<gene>
    <name evidence="8" type="primary">bioC</name>
    <name evidence="10" type="ORF">VI33_01735</name>
</gene>
<comment type="similarity">
    <text evidence="8">Belongs to the methyltransferase superfamily.</text>
</comment>
<protein>
    <recommendedName>
        <fullName evidence="3 8">Malonyl-[acyl-carrier protein] O-methyltransferase</fullName>
        <shortName evidence="8">Malonyl-ACP O-methyltransferase</shortName>
        <ecNumber evidence="3 8">2.1.1.197</ecNumber>
    </recommendedName>
    <alternativeName>
        <fullName evidence="8">Biotin synthesis protein BioC</fullName>
    </alternativeName>
</protein>
<dbReference type="CDD" id="cd02440">
    <property type="entry name" value="AdoMet_MTases"/>
    <property type="match status" value="1"/>
</dbReference>
<evidence type="ECO:0000256" key="6">
    <source>
        <dbReference type="ARBA" id="ARBA00022691"/>
    </source>
</evidence>
<evidence type="ECO:0000313" key="10">
    <source>
        <dbReference type="EMBL" id="AKO65504.1"/>
    </source>
</evidence>
<comment type="catalytic activity">
    <reaction evidence="1 8">
        <text>malonyl-[ACP] + S-adenosyl-L-methionine = malonyl-[ACP] methyl ester + S-adenosyl-L-homocysteine</text>
        <dbReference type="Rhea" id="RHEA:17105"/>
        <dbReference type="Rhea" id="RHEA-COMP:9623"/>
        <dbReference type="Rhea" id="RHEA-COMP:9954"/>
        <dbReference type="ChEBI" id="CHEBI:57856"/>
        <dbReference type="ChEBI" id="CHEBI:59789"/>
        <dbReference type="ChEBI" id="CHEBI:78449"/>
        <dbReference type="ChEBI" id="CHEBI:78845"/>
        <dbReference type="EC" id="2.1.1.197"/>
    </reaction>
</comment>
<dbReference type="PANTHER" id="PTHR13090:SF1">
    <property type="entry name" value="ARGININE-HYDROXYLASE NDUFAF5, MITOCHONDRIAL"/>
    <property type="match status" value="1"/>
</dbReference>
<dbReference type="Proteomes" id="UP000066549">
    <property type="component" value="Chromosome"/>
</dbReference>
<keyword evidence="11" id="KW-1185">Reference proteome</keyword>
<dbReference type="UniPathway" id="UPA00078"/>
<dbReference type="GO" id="GO:0032259">
    <property type="term" value="P:methylation"/>
    <property type="evidence" value="ECO:0007669"/>
    <property type="project" value="UniProtKB-KW"/>
</dbReference>
<evidence type="ECO:0000313" key="11">
    <source>
        <dbReference type="Proteomes" id="UP000066549"/>
    </source>
</evidence>
<keyword evidence="7 8" id="KW-0093">Biotin biosynthesis</keyword>
<dbReference type="GO" id="GO:0009102">
    <property type="term" value="P:biotin biosynthetic process"/>
    <property type="evidence" value="ECO:0007669"/>
    <property type="project" value="UniProtKB-UniRule"/>
</dbReference>
<sequence>MNKLKKIKDFNSAAEHYDRDAVMQSIIAEELIDRLNYIKINPKRILDIGSATGKNSILLEKIFPKAEIYELDFSLDMLKVSMNKRTFFNKLFSSKKRYFVNADMDQLPFHDNTFDLIISSNSIQWSENVDLLFKNINNILTIDGLFLFSSFLKNTLIELQQFKANELTQNFLTIQEYAGILNNNNFYDPVLIRDEYQNQYDDALSALRDLKKIGVTKSEDSNKSLRGKNYLLKLIDHLDQFKKNNKNILSYEVILGHAWKIRNAEEHVIRLMK</sequence>
<dbReference type="GO" id="GO:0102130">
    <property type="term" value="F:malonyl-CoA methyltransferase activity"/>
    <property type="evidence" value="ECO:0007669"/>
    <property type="project" value="UniProtKB-EC"/>
</dbReference>
<dbReference type="SUPFAM" id="SSF53335">
    <property type="entry name" value="S-adenosyl-L-methionine-dependent methyltransferases"/>
    <property type="match status" value="1"/>
</dbReference>
<dbReference type="Pfam" id="PF08241">
    <property type="entry name" value="Methyltransf_11"/>
    <property type="match status" value="1"/>
</dbReference>
<dbReference type="Gene3D" id="3.40.50.150">
    <property type="entry name" value="Vaccinia Virus protein VP39"/>
    <property type="match status" value="1"/>
</dbReference>
<evidence type="ECO:0000256" key="5">
    <source>
        <dbReference type="ARBA" id="ARBA00022679"/>
    </source>
</evidence>
<dbReference type="OrthoDB" id="9760689at2"/>